<keyword evidence="3" id="KW-1003">Cell membrane</keyword>
<dbReference type="GO" id="GO:0016763">
    <property type="term" value="F:pentosyltransferase activity"/>
    <property type="evidence" value="ECO:0007669"/>
    <property type="project" value="TreeGrafter"/>
</dbReference>
<feature type="transmembrane region" description="Helical" evidence="10">
    <location>
        <begin position="341"/>
        <end position="359"/>
    </location>
</feature>
<dbReference type="GO" id="GO:0009103">
    <property type="term" value="P:lipopolysaccharide biosynthetic process"/>
    <property type="evidence" value="ECO:0007669"/>
    <property type="project" value="UniProtKB-ARBA"/>
</dbReference>
<sequence length="799" mass="93195">MKIINLFIKNNYSKIIIIIFLSLIIDNLFILQINNPPAWDQGYHLSNVFKMYNILGDQGINISEKFNQLLNVTDSYRGPLTYFLSSLFLKVFNNTYQFAYLSNQIFNIICIISIFNLSKLLKNESTGIWASLIFTFSSLILNHRSDYLIDLSLTSLSTLGFLFFTKWYLDKKKFSFYSSLSGVSLGLIFLTRPTGIIIFFIPFIFILLKLILRKFSFSYSLKELIFFLISFVLIIFPWFSKNWLTIITSTVNAWKWGVNYQDGLEFYSIESWLFYFKKLPLIFGPFNFSIFATIFLLEKGLKRNLLNFKIRFLTKLNLWFLIYIFNCYLIISLMSTKDIRFVMPIFPILCIYAAIFLDSKEFKIFSHKSKKLILIVSLFCSLFFTKSKLYSINLNTHSTYEWPHADIVKEITKDSRNLVSTLAILPDTREINTFNLEAEASRQGEYVAVRQVISNKETYKEDLEFFDWFLIKTGYQGVMSNESKNLLNEYLLNSPSFIIQKEWDLPDKSKVSLLRRKSLNTYLIKNDCKDSSSNLDIKKIPGGLRLRLTNKGKLIKSSNILLDFIGEDYKNSTNISLANGSFHRNFDKESCYFLTQDIPINLPDKNQKELKIKVKLLDEKGKIKNLNLVDNKLNMKDEKEYENTIKMANKISKVELLGNLLRKGEFEKLFNLVGVINQSDPTQMYLKDAEKIYLQRFYDDANVKYLYNVLICQILQREVVNAEKTINLILKADYTNGNAHLVKSIINIYLLDKKDARSSINNAKIFKKSKESSEIINILEGLTYLLELKFNNAFSVLKQ</sequence>
<proteinExistence type="predicted"/>
<keyword evidence="9 10" id="KW-0472">Membrane</keyword>
<evidence type="ECO:0000256" key="8">
    <source>
        <dbReference type="ARBA" id="ARBA00022989"/>
    </source>
</evidence>
<keyword evidence="8 10" id="KW-1133">Transmembrane helix</keyword>
<evidence type="ECO:0000256" key="9">
    <source>
        <dbReference type="ARBA" id="ARBA00023136"/>
    </source>
</evidence>
<evidence type="ECO:0000256" key="1">
    <source>
        <dbReference type="ARBA" id="ARBA00004586"/>
    </source>
</evidence>
<evidence type="ECO:0000313" key="11">
    <source>
        <dbReference type="EMBL" id="MBO8223260.1"/>
    </source>
</evidence>
<dbReference type="PANTHER" id="PTHR33908:SF11">
    <property type="entry name" value="MEMBRANE PROTEIN"/>
    <property type="match status" value="1"/>
</dbReference>
<evidence type="ECO:0000256" key="6">
    <source>
        <dbReference type="ARBA" id="ARBA00022692"/>
    </source>
</evidence>
<evidence type="ECO:0000256" key="2">
    <source>
        <dbReference type="ARBA" id="ARBA00004651"/>
    </source>
</evidence>
<reference evidence="11" key="1">
    <citation type="submission" date="2020-03" db="EMBL/GenBank/DDBJ databases">
        <title>Genome differentiation and subclade ecological adaptation of Prochlorococcus HLII clade in the global ocean.</title>
        <authorList>
            <person name="Yan W."/>
            <person name="Fen X."/>
            <person name="Zhang W."/>
        </authorList>
    </citation>
    <scope>NUCLEOTIDE SEQUENCE</scope>
    <source>
        <strain evidence="11">XMU1401</strain>
    </source>
</reference>
<feature type="transmembrane region" description="Helical" evidence="10">
    <location>
        <begin position="125"/>
        <end position="141"/>
    </location>
</feature>
<feature type="transmembrane region" description="Helical" evidence="10">
    <location>
        <begin position="371"/>
        <end position="390"/>
    </location>
</feature>
<protein>
    <recommendedName>
        <fullName evidence="13">Glycosyltransferase RgtA/B/C/D-like domain-containing protein</fullName>
    </recommendedName>
</protein>
<evidence type="ECO:0000256" key="5">
    <source>
        <dbReference type="ARBA" id="ARBA00022679"/>
    </source>
</evidence>
<dbReference type="RefSeq" id="WP_100883907.1">
    <property type="nucleotide sequence ID" value="NZ_JAAORC010000002.1"/>
</dbReference>
<evidence type="ECO:0008006" key="13">
    <source>
        <dbReference type="Google" id="ProtNLM"/>
    </source>
</evidence>
<accession>A0A8I1X6U5</accession>
<feature type="transmembrane region" description="Helical" evidence="10">
    <location>
        <begin position="196"/>
        <end position="212"/>
    </location>
</feature>
<keyword evidence="4" id="KW-0328">Glycosyltransferase</keyword>
<keyword evidence="7" id="KW-0256">Endoplasmic reticulum</keyword>
<dbReference type="InterPro" id="IPR050297">
    <property type="entry name" value="LipidA_mod_glycosyltrf_83"/>
</dbReference>
<dbReference type="Pfam" id="PF03901">
    <property type="entry name" value="Glyco_transf_22"/>
    <property type="match status" value="1"/>
</dbReference>
<evidence type="ECO:0000256" key="4">
    <source>
        <dbReference type="ARBA" id="ARBA00022676"/>
    </source>
</evidence>
<dbReference type="GO" id="GO:0005886">
    <property type="term" value="C:plasma membrane"/>
    <property type="evidence" value="ECO:0007669"/>
    <property type="project" value="UniProtKB-SubCell"/>
</dbReference>
<gene>
    <name evidence="11" type="ORF">HA142_07010</name>
</gene>
<evidence type="ECO:0000256" key="7">
    <source>
        <dbReference type="ARBA" id="ARBA00022824"/>
    </source>
</evidence>
<dbReference type="PANTHER" id="PTHR33908">
    <property type="entry name" value="MANNOSYLTRANSFERASE YKCB-RELATED"/>
    <property type="match status" value="1"/>
</dbReference>
<name>A0A8I1X6U5_PROMR</name>
<feature type="transmembrane region" description="Helical" evidence="10">
    <location>
        <begin position="174"/>
        <end position="190"/>
    </location>
</feature>
<keyword evidence="5" id="KW-0808">Transferase</keyword>
<dbReference type="Proteomes" id="UP000666562">
    <property type="component" value="Unassembled WGS sequence"/>
</dbReference>
<dbReference type="EMBL" id="JAAORC010000002">
    <property type="protein sequence ID" value="MBO8223260.1"/>
    <property type="molecule type" value="Genomic_DNA"/>
</dbReference>
<organism evidence="11 12">
    <name type="scientific">Prochlorococcus marinus str. XMU1401</name>
    <dbReference type="NCBI Taxonomy" id="2052594"/>
    <lineage>
        <taxon>Bacteria</taxon>
        <taxon>Bacillati</taxon>
        <taxon>Cyanobacteriota</taxon>
        <taxon>Cyanophyceae</taxon>
        <taxon>Synechococcales</taxon>
        <taxon>Prochlorococcaceae</taxon>
        <taxon>Prochlorococcus</taxon>
    </lineage>
</organism>
<dbReference type="InterPro" id="IPR005599">
    <property type="entry name" value="GPI_mannosylTrfase"/>
</dbReference>
<comment type="caution">
    <text evidence="11">The sequence shown here is derived from an EMBL/GenBank/DDBJ whole genome shotgun (WGS) entry which is preliminary data.</text>
</comment>
<evidence type="ECO:0000256" key="10">
    <source>
        <dbReference type="SAM" id="Phobius"/>
    </source>
</evidence>
<feature type="transmembrane region" description="Helical" evidence="10">
    <location>
        <begin position="279"/>
        <end position="297"/>
    </location>
</feature>
<feature type="transmembrane region" description="Helical" evidence="10">
    <location>
        <begin position="147"/>
        <end position="169"/>
    </location>
</feature>
<feature type="transmembrane region" description="Helical" evidence="10">
    <location>
        <begin position="12"/>
        <end position="33"/>
    </location>
</feature>
<evidence type="ECO:0000256" key="3">
    <source>
        <dbReference type="ARBA" id="ARBA00022475"/>
    </source>
</evidence>
<feature type="transmembrane region" description="Helical" evidence="10">
    <location>
        <begin position="98"/>
        <end position="118"/>
    </location>
</feature>
<feature type="transmembrane region" description="Helical" evidence="10">
    <location>
        <begin position="318"/>
        <end position="335"/>
    </location>
</feature>
<keyword evidence="6 10" id="KW-0812">Transmembrane</keyword>
<dbReference type="AlphaFoldDB" id="A0A8I1X6U5"/>
<feature type="transmembrane region" description="Helical" evidence="10">
    <location>
        <begin position="224"/>
        <end position="240"/>
    </location>
</feature>
<evidence type="ECO:0000313" key="12">
    <source>
        <dbReference type="Proteomes" id="UP000666562"/>
    </source>
</evidence>
<comment type="subcellular location">
    <subcellularLocation>
        <location evidence="2">Cell membrane</location>
        <topology evidence="2">Multi-pass membrane protein</topology>
    </subcellularLocation>
    <subcellularLocation>
        <location evidence="1">Endoplasmic reticulum membrane</location>
    </subcellularLocation>
</comment>